<feature type="region of interest" description="Disordered" evidence="13">
    <location>
        <begin position="360"/>
        <end position="391"/>
    </location>
</feature>
<dbReference type="EMBL" id="CATQJL010000223">
    <property type="protein sequence ID" value="CAJ0598226.1"/>
    <property type="molecule type" value="Genomic_DNA"/>
</dbReference>
<dbReference type="GO" id="GO:0008270">
    <property type="term" value="F:zinc ion binding"/>
    <property type="evidence" value="ECO:0007669"/>
    <property type="project" value="UniProtKB-KW"/>
</dbReference>
<evidence type="ECO:0000313" key="16">
    <source>
        <dbReference type="Proteomes" id="UP001176961"/>
    </source>
</evidence>
<dbReference type="Gene3D" id="1.25.40.820">
    <property type="match status" value="1"/>
</dbReference>
<evidence type="ECO:0000256" key="4">
    <source>
        <dbReference type="ARBA" id="ARBA00022771"/>
    </source>
</evidence>
<proteinExistence type="inferred from homology"/>
<gene>
    <name evidence="15" type="ORF">CYNAS_LOCUS10209</name>
</gene>
<dbReference type="AlphaFoldDB" id="A0AA36GU69"/>
<feature type="region of interest" description="Disordered" evidence="13">
    <location>
        <begin position="243"/>
        <end position="326"/>
    </location>
</feature>
<evidence type="ECO:0000256" key="6">
    <source>
        <dbReference type="ARBA" id="ARBA00022833"/>
    </source>
</evidence>
<dbReference type="InterPro" id="IPR039693">
    <property type="entry name" value="Rtr1/RPAP2"/>
</dbReference>
<comment type="catalytic activity">
    <reaction evidence="9 12">
        <text>O-phospho-L-seryl-[protein] + H2O = L-seryl-[protein] + phosphate</text>
        <dbReference type="Rhea" id="RHEA:20629"/>
        <dbReference type="Rhea" id="RHEA-COMP:9863"/>
        <dbReference type="Rhea" id="RHEA-COMP:11604"/>
        <dbReference type="ChEBI" id="CHEBI:15377"/>
        <dbReference type="ChEBI" id="CHEBI:29999"/>
        <dbReference type="ChEBI" id="CHEBI:43474"/>
        <dbReference type="ChEBI" id="CHEBI:83421"/>
        <dbReference type="EC" id="3.1.3.16"/>
    </reaction>
</comment>
<feature type="compositionally biased region" description="Polar residues" evidence="13">
    <location>
        <begin position="247"/>
        <end position="256"/>
    </location>
</feature>
<sequence length="581" mass="64887">MDVLLSSPTASTADQDVQLTAIQLELIKEANSPPPPKDAHAAAVVKDAALRRAVHDTIVQLSEIVSENSLRSLLPFLHCGAWDELVEERYLGNPRLCGFPLCGEVIEARMRKQRYHIDRVARKIYEHRIETDMYCSRFCLMRSASVRAQLPEEPLWLSGDFSERLTSCYRIDGPEELEKPEKKEIEIVSAEQQKLNELKIREADSSTESETEDNDESETDVKGFLDEVADIIGAEDLEKNRKEVKVNISSKSTPKTSPAAKRDNPSDTKISPKITSRKSLDSAGNTVKPSPESPIISSPSSIASSGKTASKTPEHAYNPRLPDPQMAEDVTFTTDELEKIARLRSKYSKDWCKKKPILVEPVPASPTSPKKASEENASKTDHSMEAGTSTKSCAEPHFSPAVPHLVEDVRALLRGWATERTRQLLRSGGLSVSGEVDSLMKQFYRPYSDDVAEMNDRVLPDVDSIDVRRKRLHIFLESIKKQMTAYQRELAVPSSETNWHYMIAATFDLEPNTITDFSSNVLKLTCCVLLRLISLLDTSVEDTIYPGGKPSDKLVQLLTELDVDTRLFDSLISEVVSEEKA</sequence>
<dbReference type="InterPro" id="IPR038534">
    <property type="entry name" value="Rtr1/RPAP2_sf"/>
</dbReference>
<dbReference type="Proteomes" id="UP001176961">
    <property type="component" value="Unassembled WGS sequence"/>
</dbReference>
<comment type="caution">
    <text evidence="15">The sequence shown here is derived from an EMBL/GenBank/DDBJ whole genome shotgun (WGS) entry which is preliminary data.</text>
</comment>
<keyword evidence="5 12" id="KW-0378">Hydrolase</keyword>
<evidence type="ECO:0000256" key="3">
    <source>
        <dbReference type="ARBA" id="ARBA00022723"/>
    </source>
</evidence>
<keyword evidence="4 12" id="KW-0863">Zinc-finger</keyword>
<evidence type="ECO:0000256" key="1">
    <source>
        <dbReference type="ARBA" id="ARBA00004123"/>
    </source>
</evidence>
<dbReference type="EC" id="3.1.3.16" evidence="12"/>
<dbReference type="GO" id="GO:0005634">
    <property type="term" value="C:nucleus"/>
    <property type="evidence" value="ECO:0007669"/>
    <property type="project" value="UniProtKB-SubCell"/>
</dbReference>
<reference evidence="15" key="1">
    <citation type="submission" date="2023-07" db="EMBL/GenBank/DDBJ databases">
        <authorList>
            <consortium name="CYATHOMIX"/>
        </authorList>
    </citation>
    <scope>NUCLEOTIDE SEQUENCE</scope>
    <source>
        <strain evidence="15">N/A</strain>
    </source>
</reference>
<feature type="compositionally biased region" description="Basic and acidic residues" evidence="13">
    <location>
        <begin position="371"/>
        <end position="384"/>
    </location>
</feature>
<feature type="domain" description="RTR1-type" evidence="14">
    <location>
        <begin position="72"/>
        <end position="159"/>
    </location>
</feature>
<dbReference type="PANTHER" id="PTHR14732:SF0">
    <property type="entry name" value="RNA POLYMERASE II SUBUNIT B1 CTD PHOSPHATASE RPAP2-RELATED"/>
    <property type="match status" value="1"/>
</dbReference>
<keyword evidence="7 12" id="KW-0904">Protein phosphatase</keyword>
<keyword evidence="3 12" id="KW-0479">Metal-binding</keyword>
<dbReference type="Pfam" id="PF04181">
    <property type="entry name" value="RPAP2_Rtr1"/>
    <property type="match status" value="1"/>
</dbReference>
<dbReference type="InterPro" id="IPR007308">
    <property type="entry name" value="Rtr1/RPAP2_dom"/>
</dbReference>
<keyword evidence="8 12" id="KW-0539">Nucleus</keyword>
<dbReference type="GO" id="GO:0005737">
    <property type="term" value="C:cytoplasm"/>
    <property type="evidence" value="ECO:0007669"/>
    <property type="project" value="TreeGrafter"/>
</dbReference>
<dbReference type="PANTHER" id="PTHR14732">
    <property type="entry name" value="RNA POLYMERASE II SUBUNIT B1 CTD PHOSPHATASE RPAP2-RELATED"/>
    <property type="match status" value="1"/>
</dbReference>
<comment type="subcellular location">
    <subcellularLocation>
        <location evidence="1 12">Nucleus</location>
    </subcellularLocation>
</comment>
<comment type="similarity">
    <text evidence="2 11 12">Belongs to the RPAP2 family.</text>
</comment>
<evidence type="ECO:0000256" key="11">
    <source>
        <dbReference type="PROSITE-ProRule" id="PRU00812"/>
    </source>
</evidence>
<organism evidence="15 16">
    <name type="scientific">Cylicocyclus nassatus</name>
    <name type="common">Nematode worm</name>
    <dbReference type="NCBI Taxonomy" id="53992"/>
    <lineage>
        <taxon>Eukaryota</taxon>
        <taxon>Metazoa</taxon>
        <taxon>Ecdysozoa</taxon>
        <taxon>Nematoda</taxon>
        <taxon>Chromadorea</taxon>
        <taxon>Rhabditida</taxon>
        <taxon>Rhabditina</taxon>
        <taxon>Rhabditomorpha</taxon>
        <taxon>Strongyloidea</taxon>
        <taxon>Strongylidae</taxon>
        <taxon>Cylicocyclus</taxon>
    </lineage>
</organism>
<evidence type="ECO:0000256" key="13">
    <source>
        <dbReference type="SAM" id="MobiDB-lite"/>
    </source>
</evidence>
<evidence type="ECO:0000313" key="15">
    <source>
        <dbReference type="EMBL" id="CAJ0598226.1"/>
    </source>
</evidence>
<feature type="compositionally biased region" description="Low complexity" evidence="13">
    <location>
        <begin position="289"/>
        <end position="305"/>
    </location>
</feature>
<evidence type="ECO:0000256" key="10">
    <source>
        <dbReference type="ARBA" id="ARBA00048336"/>
    </source>
</evidence>
<evidence type="ECO:0000256" key="5">
    <source>
        <dbReference type="ARBA" id="ARBA00022801"/>
    </source>
</evidence>
<dbReference type="GO" id="GO:0043175">
    <property type="term" value="F:RNA polymerase core enzyme binding"/>
    <property type="evidence" value="ECO:0007669"/>
    <property type="project" value="UniProtKB-UniRule"/>
</dbReference>
<evidence type="ECO:0000259" key="14">
    <source>
        <dbReference type="PROSITE" id="PS51479"/>
    </source>
</evidence>
<accession>A0AA36GU69</accession>
<name>A0AA36GU69_CYLNA</name>
<comment type="catalytic activity">
    <reaction evidence="10 12">
        <text>O-phospho-L-threonyl-[protein] + H2O = L-threonyl-[protein] + phosphate</text>
        <dbReference type="Rhea" id="RHEA:47004"/>
        <dbReference type="Rhea" id="RHEA-COMP:11060"/>
        <dbReference type="Rhea" id="RHEA-COMP:11605"/>
        <dbReference type="ChEBI" id="CHEBI:15377"/>
        <dbReference type="ChEBI" id="CHEBI:30013"/>
        <dbReference type="ChEBI" id="CHEBI:43474"/>
        <dbReference type="ChEBI" id="CHEBI:61977"/>
        <dbReference type="EC" id="3.1.3.16"/>
    </reaction>
</comment>
<evidence type="ECO:0000256" key="7">
    <source>
        <dbReference type="ARBA" id="ARBA00022912"/>
    </source>
</evidence>
<dbReference type="PROSITE" id="PS51479">
    <property type="entry name" value="ZF_RTR1"/>
    <property type="match status" value="1"/>
</dbReference>
<feature type="compositionally biased region" description="Acidic residues" evidence="13">
    <location>
        <begin position="205"/>
        <end position="218"/>
    </location>
</feature>
<feature type="region of interest" description="Disordered" evidence="13">
    <location>
        <begin position="196"/>
        <end position="223"/>
    </location>
</feature>
<evidence type="ECO:0000256" key="8">
    <source>
        <dbReference type="ARBA" id="ARBA00023242"/>
    </source>
</evidence>
<evidence type="ECO:0000256" key="12">
    <source>
        <dbReference type="RuleBase" id="RU367080"/>
    </source>
</evidence>
<keyword evidence="6 12" id="KW-0862">Zinc</keyword>
<protein>
    <recommendedName>
        <fullName evidence="12">RNA polymerase II subunit B1 CTD phosphatase RPAP2 homolog</fullName>
        <ecNumber evidence="12">3.1.3.16</ecNumber>
    </recommendedName>
</protein>
<evidence type="ECO:0000256" key="9">
    <source>
        <dbReference type="ARBA" id="ARBA00047761"/>
    </source>
</evidence>
<keyword evidence="16" id="KW-1185">Reference proteome</keyword>
<evidence type="ECO:0000256" key="2">
    <source>
        <dbReference type="ARBA" id="ARBA00005676"/>
    </source>
</evidence>
<comment type="function">
    <text evidence="12">Putative RNA polymerase II subunit B1 C-terminal domain (CTD) phosphatase involved in RNA polymerase II transcription regulation.</text>
</comment>
<dbReference type="GO" id="GO:0008420">
    <property type="term" value="F:RNA polymerase II CTD heptapeptide repeat phosphatase activity"/>
    <property type="evidence" value="ECO:0007669"/>
    <property type="project" value="UniProtKB-UniRule"/>
</dbReference>